<comment type="pathway">
    <text evidence="1 8">Cofactor biosynthesis; adenosylcobalamin biosynthesis; adenosylcobalamin from cob(II)yrinate a,c-diamide: step 2/7.</text>
</comment>
<keyword evidence="12" id="KW-1185">Reference proteome</keyword>
<comment type="subcellular location">
    <subcellularLocation>
        <location evidence="8">Cytoplasm</location>
    </subcellularLocation>
</comment>
<dbReference type="GO" id="GO:0008817">
    <property type="term" value="F:corrinoid adenosyltransferase activity"/>
    <property type="evidence" value="ECO:0007669"/>
    <property type="project" value="UniProtKB-UniRule"/>
</dbReference>
<evidence type="ECO:0000259" key="10">
    <source>
        <dbReference type="Pfam" id="PF12557"/>
    </source>
</evidence>
<dbReference type="PIRSF" id="PIRSF015617">
    <property type="entry name" value="Adensltrnsf_CobA"/>
    <property type="match status" value="1"/>
</dbReference>
<accession>Q2RNY4</accession>
<reference evidence="11 12" key="1">
    <citation type="journal article" date="2011" name="Stand. Genomic Sci.">
        <title>Complete genome sequence of Rhodospirillum rubrum type strain (S1).</title>
        <authorList>
            <person name="Munk A.C."/>
            <person name="Copeland A."/>
            <person name="Lucas S."/>
            <person name="Lapidus A."/>
            <person name="Del Rio T.G."/>
            <person name="Barry K."/>
            <person name="Detter J.C."/>
            <person name="Hammon N."/>
            <person name="Israni S."/>
            <person name="Pitluck S."/>
            <person name="Brettin T."/>
            <person name="Bruce D."/>
            <person name="Han C."/>
            <person name="Tapia R."/>
            <person name="Gilna P."/>
            <person name="Schmutz J."/>
            <person name="Larimer F."/>
            <person name="Land M."/>
            <person name="Kyrpides N.C."/>
            <person name="Mavromatis K."/>
            <person name="Richardson P."/>
            <person name="Rohde M."/>
            <person name="Goker M."/>
            <person name="Klenk H.P."/>
            <person name="Zhang Y."/>
            <person name="Roberts G.P."/>
            <person name="Reslewic S."/>
            <person name="Schwartz D.C."/>
        </authorList>
    </citation>
    <scope>NUCLEOTIDE SEQUENCE [LARGE SCALE GENOMIC DNA]</scope>
    <source>
        <strain evidence="12">ATCC 11170 / ATH 1.1.1 / DSM 467 / LMG 4362 / NCIMB 8255 / S1</strain>
    </source>
</reference>
<comment type="function">
    <text evidence="5 8">Required for both de novo synthesis of the corrin ring for the assimilation of exogenous corrinoids. Participates in the adenosylation of a variety of incomplete and complete corrinoids.</text>
</comment>
<comment type="catalytic activity">
    <reaction evidence="7 8">
        <text>2 cob(II)alamin + reduced [electron-transfer flavoprotein] + 2 ATP = 2 adenosylcob(III)alamin + 2 triphosphate + oxidized [electron-transfer flavoprotein] + 3 H(+)</text>
        <dbReference type="Rhea" id="RHEA:28671"/>
        <dbReference type="Rhea" id="RHEA-COMP:10685"/>
        <dbReference type="Rhea" id="RHEA-COMP:10686"/>
        <dbReference type="ChEBI" id="CHEBI:15378"/>
        <dbReference type="ChEBI" id="CHEBI:16304"/>
        <dbReference type="ChEBI" id="CHEBI:18036"/>
        <dbReference type="ChEBI" id="CHEBI:18408"/>
        <dbReference type="ChEBI" id="CHEBI:30616"/>
        <dbReference type="ChEBI" id="CHEBI:57692"/>
        <dbReference type="ChEBI" id="CHEBI:58307"/>
        <dbReference type="EC" id="2.5.1.17"/>
    </reaction>
</comment>
<dbReference type="CDD" id="cd00561">
    <property type="entry name" value="CobA_ACA"/>
    <property type="match status" value="1"/>
</dbReference>
<keyword evidence="8" id="KW-0169">Cobalamin biosynthesis</keyword>
<dbReference type="HOGENOM" id="CLU_088595_0_0_5"/>
<dbReference type="GO" id="GO:0006779">
    <property type="term" value="P:porphyrin-containing compound biosynthetic process"/>
    <property type="evidence" value="ECO:0007669"/>
    <property type="project" value="UniProtKB-UniRule"/>
</dbReference>
<dbReference type="eggNOG" id="COG2109">
    <property type="taxonomic scope" value="Bacteria"/>
</dbReference>
<protein>
    <recommendedName>
        <fullName evidence="3 8">Corrinoid adenosyltransferase</fullName>
        <ecNumber evidence="3 8">2.5.1.17</ecNumber>
    </recommendedName>
    <alternativeName>
        <fullName evidence="8">Cob(II)alamin adenosyltransferase</fullName>
    </alternativeName>
    <alternativeName>
        <fullName evidence="8">Cob(II)yrinic acid a,c-diamide adenosyltransferase</fullName>
    </alternativeName>
</protein>
<dbReference type="PANTHER" id="PTHR46638">
    <property type="entry name" value="CORRINOID ADENOSYLTRANSFERASE"/>
    <property type="match status" value="1"/>
</dbReference>
<dbReference type="Proteomes" id="UP000001929">
    <property type="component" value="Chromosome"/>
</dbReference>
<dbReference type="UniPathway" id="UPA00148">
    <property type="reaction ID" value="UER00233"/>
</dbReference>
<evidence type="ECO:0000256" key="9">
    <source>
        <dbReference type="SAM" id="MobiDB-lite"/>
    </source>
</evidence>
<dbReference type="KEGG" id="rru:Rru_A3367"/>
<dbReference type="PhylomeDB" id="Q2RNY4"/>
<comment type="catalytic activity">
    <reaction evidence="6 8">
        <text>2 cob(II)yrinate a,c diamide + reduced [electron-transfer flavoprotein] + 2 ATP = 2 adenosylcob(III)yrinate a,c-diamide + 2 triphosphate + oxidized [electron-transfer flavoprotein] + 3 H(+)</text>
        <dbReference type="Rhea" id="RHEA:11528"/>
        <dbReference type="Rhea" id="RHEA-COMP:10685"/>
        <dbReference type="Rhea" id="RHEA-COMP:10686"/>
        <dbReference type="ChEBI" id="CHEBI:15378"/>
        <dbReference type="ChEBI" id="CHEBI:18036"/>
        <dbReference type="ChEBI" id="CHEBI:30616"/>
        <dbReference type="ChEBI" id="CHEBI:57692"/>
        <dbReference type="ChEBI" id="CHEBI:58307"/>
        <dbReference type="ChEBI" id="CHEBI:58503"/>
        <dbReference type="ChEBI" id="CHEBI:58537"/>
        <dbReference type="EC" id="2.5.1.17"/>
    </reaction>
</comment>
<dbReference type="EC" id="2.5.1.17" evidence="3 8"/>
<evidence type="ECO:0000313" key="11">
    <source>
        <dbReference type="EMBL" id="ABC24161.1"/>
    </source>
</evidence>
<evidence type="ECO:0000256" key="4">
    <source>
        <dbReference type="ARBA" id="ARBA00023244"/>
    </source>
</evidence>
<dbReference type="EnsemblBacteria" id="ABC24161">
    <property type="protein sequence ID" value="ABC24161"/>
    <property type="gene ID" value="Rru_A3367"/>
</dbReference>
<evidence type="ECO:0000256" key="1">
    <source>
        <dbReference type="ARBA" id="ARBA00005121"/>
    </source>
</evidence>
<evidence type="ECO:0000256" key="7">
    <source>
        <dbReference type="ARBA" id="ARBA00048692"/>
    </source>
</evidence>
<name>Q2RNY4_RHORT</name>
<dbReference type="Gene3D" id="3.40.50.300">
    <property type="entry name" value="P-loop containing nucleotide triphosphate hydrolases"/>
    <property type="match status" value="1"/>
</dbReference>
<dbReference type="GO" id="GO:0009236">
    <property type="term" value="P:cobalamin biosynthetic process"/>
    <property type="evidence" value="ECO:0007669"/>
    <property type="project" value="UniProtKB-UniRule"/>
</dbReference>
<evidence type="ECO:0000256" key="8">
    <source>
        <dbReference type="PIRNR" id="PIRNR015617"/>
    </source>
</evidence>
<dbReference type="InterPro" id="IPR025826">
    <property type="entry name" value="Co_AT_N_dom"/>
</dbReference>
<dbReference type="PATRIC" id="fig|269796.9.peg.3481"/>
<feature type="region of interest" description="Disordered" evidence="9">
    <location>
        <begin position="1"/>
        <end position="26"/>
    </location>
</feature>
<evidence type="ECO:0000256" key="5">
    <source>
        <dbReference type="ARBA" id="ARBA00024929"/>
    </source>
</evidence>
<evidence type="ECO:0000256" key="6">
    <source>
        <dbReference type="ARBA" id="ARBA00048555"/>
    </source>
</evidence>
<dbReference type="STRING" id="269796.Rru_A3367"/>
<dbReference type="Pfam" id="PF12557">
    <property type="entry name" value="Co_AT_N"/>
    <property type="match status" value="1"/>
</dbReference>
<dbReference type="EMBL" id="CP000230">
    <property type="protein sequence ID" value="ABC24161.1"/>
    <property type="molecule type" value="Genomic_DNA"/>
</dbReference>
<feature type="domain" description="Cob(I)alamin adenosyltransferase N-terminal" evidence="10">
    <location>
        <begin position="17"/>
        <end position="38"/>
    </location>
</feature>
<evidence type="ECO:0000256" key="3">
    <source>
        <dbReference type="ARBA" id="ARBA00012454"/>
    </source>
</evidence>
<dbReference type="InterPro" id="IPR003724">
    <property type="entry name" value="CblAdoTrfase_CobA"/>
</dbReference>
<keyword evidence="4 8" id="KW-0627">Porphyrin biosynthesis</keyword>
<evidence type="ECO:0000313" key="12">
    <source>
        <dbReference type="Proteomes" id="UP000001929"/>
    </source>
</evidence>
<dbReference type="NCBIfam" id="NF004637">
    <property type="entry name" value="PRK05986.1"/>
    <property type="match status" value="1"/>
</dbReference>
<keyword evidence="8" id="KW-0963">Cytoplasm</keyword>
<dbReference type="GO" id="GO:0005737">
    <property type="term" value="C:cytoplasm"/>
    <property type="evidence" value="ECO:0007669"/>
    <property type="project" value="UniProtKB-SubCell"/>
</dbReference>
<dbReference type="Pfam" id="PF02572">
    <property type="entry name" value="CobA_CobO_BtuR"/>
    <property type="match status" value="1"/>
</dbReference>
<dbReference type="PANTHER" id="PTHR46638:SF1">
    <property type="entry name" value="CORRINOID ADENOSYLTRANSFERASE"/>
    <property type="match status" value="1"/>
</dbReference>
<dbReference type="GO" id="GO:0005524">
    <property type="term" value="F:ATP binding"/>
    <property type="evidence" value="ECO:0007669"/>
    <property type="project" value="UniProtKB-UniRule"/>
</dbReference>
<organism evidence="11 12">
    <name type="scientific">Rhodospirillum rubrum (strain ATCC 11170 / ATH 1.1.1 / DSM 467 / LMG 4362 / NCIMB 8255 / S1)</name>
    <dbReference type="NCBI Taxonomy" id="269796"/>
    <lineage>
        <taxon>Bacteria</taxon>
        <taxon>Pseudomonadati</taxon>
        <taxon>Pseudomonadota</taxon>
        <taxon>Alphaproteobacteria</taxon>
        <taxon>Rhodospirillales</taxon>
        <taxon>Rhodospirillaceae</taxon>
        <taxon>Rhodospirillum</taxon>
    </lineage>
</organism>
<dbReference type="AlphaFoldDB" id="Q2RNY4"/>
<gene>
    <name evidence="11" type="ordered locus">Rru_A3367</name>
</gene>
<comment type="similarity">
    <text evidence="2 8">Belongs to the Cob(I)alamin adenosyltransferase family.</text>
</comment>
<dbReference type="InterPro" id="IPR027417">
    <property type="entry name" value="P-loop_NTPase"/>
</dbReference>
<dbReference type="RefSeq" id="WP_011391114.1">
    <property type="nucleotide sequence ID" value="NC_007643.1"/>
</dbReference>
<sequence>MSDDQIPLADPPFDAAESDDARHRERMAKKKVVRDRMLASKATAKGLLVVHTGTGKGKSTAAFGMVLRCIGHGFPVAIVQFVKGAKTTAERDFLEGFPDLVTIRAMGEGFTWETQDRERDIASARKAWEVAKGFLADPTLHMVVLDEINIVLRYGYLEVAEVIDAVTARPAGQHAVLTGRNAPEALIEAADLVTEMKMIKHPFRAGIGPQPGVEF</sequence>
<dbReference type="SUPFAM" id="SSF52540">
    <property type="entry name" value="P-loop containing nucleoside triphosphate hydrolases"/>
    <property type="match status" value="1"/>
</dbReference>
<evidence type="ECO:0000256" key="2">
    <source>
        <dbReference type="ARBA" id="ARBA00007487"/>
    </source>
</evidence>
<keyword evidence="8 11" id="KW-0808">Transferase</keyword>
<keyword evidence="8" id="KW-0067">ATP-binding</keyword>
<keyword evidence="8" id="KW-0547">Nucleotide-binding</keyword>
<dbReference type="NCBIfam" id="TIGR00708">
    <property type="entry name" value="cobA"/>
    <property type="match status" value="1"/>
</dbReference>
<proteinExistence type="inferred from homology"/>